<organism evidence="1 2">
    <name type="scientific">Candidatus Nealsonbacteria bacterium RIFCSPLOWO2_01_FULL_43_32</name>
    <dbReference type="NCBI Taxonomy" id="1801672"/>
    <lineage>
        <taxon>Bacteria</taxon>
        <taxon>Candidatus Nealsoniibacteriota</taxon>
    </lineage>
</organism>
<gene>
    <name evidence="1" type="ORF">A2896_00770</name>
</gene>
<dbReference type="AlphaFoldDB" id="A0A1G2EHA6"/>
<dbReference type="STRING" id="1801672.A2896_00770"/>
<reference evidence="1 2" key="1">
    <citation type="journal article" date="2016" name="Nat. Commun.">
        <title>Thousands of microbial genomes shed light on interconnected biogeochemical processes in an aquifer system.</title>
        <authorList>
            <person name="Anantharaman K."/>
            <person name="Brown C.T."/>
            <person name="Hug L.A."/>
            <person name="Sharon I."/>
            <person name="Castelle C.J."/>
            <person name="Probst A.J."/>
            <person name="Thomas B.C."/>
            <person name="Singh A."/>
            <person name="Wilkins M.J."/>
            <person name="Karaoz U."/>
            <person name="Brodie E.L."/>
            <person name="Williams K.H."/>
            <person name="Hubbard S.S."/>
            <person name="Banfield J.F."/>
        </authorList>
    </citation>
    <scope>NUCLEOTIDE SEQUENCE [LARGE SCALE GENOMIC DNA]</scope>
</reference>
<accession>A0A1G2EHA6</accession>
<sequence length="84" mass="9798">MARKSMLVVMETGPGGNLIRVPRCIIHSGSSVEIREFMLRRFQAKHDDRYSTKESQHFQGLVWDHFFELEEVQVEHLVPERSAS</sequence>
<dbReference type="Proteomes" id="UP000178647">
    <property type="component" value="Unassembled WGS sequence"/>
</dbReference>
<name>A0A1G2EHA6_9BACT</name>
<evidence type="ECO:0000313" key="1">
    <source>
        <dbReference type="EMBL" id="OGZ24628.1"/>
    </source>
</evidence>
<proteinExistence type="predicted"/>
<protein>
    <submittedName>
        <fullName evidence="1">Uncharacterized protein</fullName>
    </submittedName>
</protein>
<evidence type="ECO:0000313" key="2">
    <source>
        <dbReference type="Proteomes" id="UP000178647"/>
    </source>
</evidence>
<comment type="caution">
    <text evidence="1">The sequence shown here is derived from an EMBL/GenBank/DDBJ whole genome shotgun (WGS) entry which is preliminary data.</text>
</comment>
<dbReference type="EMBL" id="MHMH01000008">
    <property type="protein sequence ID" value="OGZ24628.1"/>
    <property type="molecule type" value="Genomic_DNA"/>
</dbReference>